<sequence length="81" mass="8941">MFFSHVGPPFSSCEGGLLKFSGGQHPLLGTSSSTQMVLPPIFRQRVGVWFVIIMGGLWRLFTVSTARALITWQNLVPYLTA</sequence>
<dbReference type="InParanoid" id="A0A200R026"/>
<proteinExistence type="predicted"/>
<evidence type="ECO:0000313" key="2">
    <source>
        <dbReference type="EMBL" id="OVA16076.1"/>
    </source>
</evidence>
<evidence type="ECO:0000256" key="1">
    <source>
        <dbReference type="SAM" id="Phobius"/>
    </source>
</evidence>
<keyword evidence="1" id="KW-1133">Transmembrane helix</keyword>
<gene>
    <name evidence="2" type="ORF">BVC80_5479g1</name>
</gene>
<evidence type="ECO:0000313" key="3">
    <source>
        <dbReference type="Proteomes" id="UP000195402"/>
    </source>
</evidence>
<dbReference type="EMBL" id="MVGT01000711">
    <property type="protein sequence ID" value="OVA16076.1"/>
    <property type="molecule type" value="Genomic_DNA"/>
</dbReference>
<keyword evidence="3" id="KW-1185">Reference proteome</keyword>
<keyword evidence="1" id="KW-0472">Membrane</keyword>
<comment type="caution">
    <text evidence="2">The sequence shown here is derived from an EMBL/GenBank/DDBJ whole genome shotgun (WGS) entry which is preliminary data.</text>
</comment>
<feature type="transmembrane region" description="Helical" evidence="1">
    <location>
        <begin position="46"/>
        <end position="70"/>
    </location>
</feature>
<reference evidence="2 3" key="1">
    <citation type="journal article" date="2017" name="Mol. Plant">
        <title>The Genome of Medicinal Plant Macleaya cordata Provides New Insights into Benzylisoquinoline Alkaloids Metabolism.</title>
        <authorList>
            <person name="Liu X."/>
            <person name="Liu Y."/>
            <person name="Huang P."/>
            <person name="Ma Y."/>
            <person name="Qing Z."/>
            <person name="Tang Q."/>
            <person name="Cao H."/>
            <person name="Cheng P."/>
            <person name="Zheng Y."/>
            <person name="Yuan Z."/>
            <person name="Zhou Y."/>
            <person name="Liu J."/>
            <person name="Tang Z."/>
            <person name="Zhuo Y."/>
            <person name="Zhang Y."/>
            <person name="Yu L."/>
            <person name="Huang J."/>
            <person name="Yang P."/>
            <person name="Peng Q."/>
            <person name="Zhang J."/>
            <person name="Jiang W."/>
            <person name="Zhang Z."/>
            <person name="Lin K."/>
            <person name="Ro D.K."/>
            <person name="Chen X."/>
            <person name="Xiong X."/>
            <person name="Shang Y."/>
            <person name="Huang S."/>
            <person name="Zeng J."/>
        </authorList>
    </citation>
    <scope>NUCLEOTIDE SEQUENCE [LARGE SCALE GENOMIC DNA]</scope>
    <source>
        <strain evidence="3">cv. BLH2017</strain>
        <tissue evidence="2">Root</tissue>
    </source>
</reference>
<organism evidence="2 3">
    <name type="scientific">Macleaya cordata</name>
    <name type="common">Five-seeded plume-poppy</name>
    <name type="synonym">Bocconia cordata</name>
    <dbReference type="NCBI Taxonomy" id="56857"/>
    <lineage>
        <taxon>Eukaryota</taxon>
        <taxon>Viridiplantae</taxon>
        <taxon>Streptophyta</taxon>
        <taxon>Embryophyta</taxon>
        <taxon>Tracheophyta</taxon>
        <taxon>Spermatophyta</taxon>
        <taxon>Magnoliopsida</taxon>
        <taxon>Ranunculales</taxon>
        <taxon>Papaveraceae</taxon>
        <taxon>Papaveroideae</taxon>
        <taxon>Macleaya</taxon>
    </lineage>
</organism>
<keyword evidence="1" id="KW-0812">Transmembrane</keyword>
<dbReference type="AlphaFoldDB" id="A0A200R026"/>
<name>A0A200R026_MACCD</name>
<protein>
    <submittedName>
        <fullName evidence="2">Uncharacterized protein</fullName>
    </submittedName>
</protein>
<dbReference type="Proteomes" id="UP000195402">
    <property type="component" value="Unassembled WGS sequence"/>
</dbReference>
<accession>A0A200R026</accession>